<reference evidence="2 3" key="1">
    <citation type="submission" date="2015-01" db="EMBL/GenBank/DDBJ databases">
        <title>Draft genome sequence of Pedobacter sp. NL19 isolated from sludge of an effluent treatment pond in an abandoned uranium mine.</title>
        <authorList>
            <person name="Santos T."/>
            <person name="Caetano T."/>
            <person name="Covas C."/>
            <person name="Cruz A."/>
            <person name="Mendo S."/>
        </authorList>
    </citation>
    <scope>NUCLEOTIDE SEQUENCE [LARGE SCALE GENOMIC DNA]</scope>
    <source>
        <strain evidence="2 3">NL19</strain>
    </source>
</reference>
<accession>A0A0D0GPG7</accession>
<proteinExistence type="predicted"/>
<evidence type="ECO:0000313" key="3">
    <source>
        <dbReference type="Proteomes" id="UP000032049"/>
    </source>
</evidence>
<protein>
    <submittedName>
        <fullName evidence="2">Uncharacterized protein</fullName>
    </submittedName>
</protein>
<comment type="caution">
    <text evidence="2">The sequence shown here is derived from an EMBL/GenBank/DDBJ whole genome shotgun (WGS) entry which is preliminary data.</text>
</comment>
<keyword evidence="1" id="KW-1133">Transmembrane helix</keyword>
<gene>
    <name evidence="2" type="ORF">TH53_05750</name>
</gene>
<sequence length="215" mass="25580">MQIFFTVNTITELVCLLISIFCLYKDKNVYWKSFIIYLLLVCAVEMAGISLRIQHKNNYALYTCFLVVECTMISCFFYHLYKPYRHKPSQLYSWLGLFISVFILELINNNFGSFAYKTAAFMSVVFVIASLYYYMLILKDEHFRKLESYPPFWVVNGVLFFYFGSTACNVFFDYLLQEKAHSLSLSTRYVTFNILNVLLYSCWSYAFICRYRQRS</sequence>
<feature type="transmembrane region" description="Helical" evidence="1">
    <location>
        <begin position="36"/>
        <end position="53"/>
    </location>
</feature>
<dbReference type="STRING" id="1503925.TH53_05750"/>
<keyword evidence="1" id="KW-0472">Membrane</keyword>
<evidence type="ECO:0000256" key="1">
    <source>
        <dbReference type="SAM" id="Phobius"/>
    </source>
</evidence>
<feature type="transmembrane region" description="Helical" evidence="1">
    <location>
        <begin position="91"/>
        <end position="108"/>
    </location>
</feature>
<feature type="transmembrane region" description="Helical" evidence="1">
    <location>
        <begin position="192"/>
        <end position="211"/>
    </location>
</feature>
<feature type="transmembrane region" description="Helical" evidence="1">
    <location>
        <begin position="149"/>
        <end position="172"/>
    </location>
</feature>
<feature type="transmembrane region" description="Helical" evidence="1">
    <location>
        <begin position="114"/>
        <end position="137"/>
    </location>
</feature>
<feature type="transmembrane region" description="Helical" evidence="1">
    <location>
        <begin position="6"/>
        <end position="24"/>
    </location>
</feature>
<keyword evidence="1" id="KW-0812">Transmembrane</keyword>
<dbReference type="Proteomes" id="UP000032049">
    <property type="component" value="Unassembled WGS sequence"/>
</dbReference>
<evidence type="ECO:0000313" key="2">
    <source>
        <dbReference type="EMBL" id="KIO78095.1"/>
    </source>
</evidence>
<dbReference type="EMBL" id="JXRA01000024">
    <property type="protein sequence ID" value="KIO78095.1"/>
    <property type="molecule type" value="Genomic_DNA"/>
</dbReference>
<dbReference type="AlphaFoldDB" id="A0A0D0GPG7"/>
<name>A0A0D0GPG7_9SPHI</name>
<organism evidence="2 3">
    <name type="scientific">Pedobacter lusitanus</name>
    <dbReference type="NCBI Taxonomy" id="1503925"/>
    <lineage>
        <taxon>Bacteria</taxon>
        <taxon>Pseudomonadati</taxon>
        <taxon>Bacteroidota</taxon>
        <taxon>Sphingobacteriia</taxon>
        <taxon>Sphingobacteriales</taxon>
        <taxon>Sphingobacteriaceae</taxon>
        <taxon>Pedobacter</taxon>
    </lineage>
</organism>
<keyword evidence="3" id="KW-1185">Reference proteome</keyword>
<feature type="transmembrane region" description="Helical" evidence="1">
    <location>
        <begin position="59"/>
        <end position="79"/>
    </location>
</feature>